<dbReference type="GO" id="GO:0016747">
    <property type="term" value="F:acyltransferase activity, transferring groups other than amino-acyl groups"/>
    <property type="evidence" value="ECO:0007669"/>
    <property type="project" value="InterPro"/>
</dbReference>
<protein>
    <submittedName>
        <fullName evidence="2">Acetyltransferase (GNAT) family protein</fullName>
    </submittedName>
</protein>
<dbReference type="RefSeq" id="WP_240031885.1">
    <property type="nucleotide sequence ID" value="NZ_LKFS01000038.1"/>
</dbReference>
<dbReference type="InterPro" id="IPR000182">
    <property type="entry name" value="GNAT_dom"/>
</dbReference>
<name>A0A422M5B7_LACPA</name>
<accession>A0A422M5B7</accession>
<sequence>MPYTIKINAPLSVQQVHDLYQQTHFNKPINDPTRLQTMIDETPLVLSMWDGAKLIGFARCLTDFEYCCYLSDLLILPAYEGHHLGRQLMTTLQAYIGPRVTLSLKAADSAIGFYERIGLLRTCLVSAESGRIVENRLRSLSCQIIQAIFLERNLR</sequence>
<keyword evidence="2" id="KW-0808">Transferase</keyword>
<organism evidence="2 3">
    <name type="scientific">Lacticaseibacillus paracasei</name>
    <name type="common">Lactobacillus paracasei</name>
    <dbReference type="NCBI Taxonomy" id="1597"/>
    <lineage>
        <taxon>Bacteria</taxon>
        <taxon>Bacillati</taxon>
        <taxon>Bacillota</taxon>
        <taxon>Bacilli</taxon>
        <taxon>Lactobacillales</taxon>
        <taxon>Lactobacillaceae</taxon>
        <taxon>Lacticaseibacillus</taxon>
    </lineage>
</organism>
<dbReference type="Pfam" id="PF00583">
    <property type="entry name" value="Acetyltransf_1"/>
    <property type="match status" value="1"/>
</dbReference>
<dbReference type="Proteomes" id="UP000284716">
    <property type="component" value="Unassembled WGS sequence"/>
</dbReference>
<dbReference type="SUPFAM" id="SSF55729">
    <property type="entry name" value="Acyl-CoA N-acyltransferases (Nat)"/>
    <property type="match status" value="1"/>
</dbReference>
<dbReference type="PANTHER" id="PTHR43233">
    <property type="entry name" value="FAMILY N-ACETYLTRANSFERASE, PUTATIVE (AFU_ORTHOLOGUE AFUA_6G03350)-RELATED"/>
    <property type="match status" value="1"/>
</dbReference>
<proteinExistence type="predicted"/>
<gene>
    <name evidence="2" type="ORF">FAM18157_00905</name>
</gene>
<evidence type="ECO:0000313" key="3">
    <source>
        <dbReference type="Proteomes" id="UP000284716"/>
    </source>
</evidence>
<evidence type="ECO:0000313" key="2">
    <source>
        <dbReference type="EMBL" id="RND82698.1"/>
    </source>
</evidence>
<feature type="domain" description="N-acetyltransferase" evidence="1">
    <location>
        <begin position="3"/>
        <end position="155"/>
    </location>
</feature>
<dbReference type="AlphaFoldDB" id="A0A422M5B7"/>
<dbReference type="Gene3D" id="3.40.630.30">
    <property type="match status" value="1"/>
</dbReference>
<evidence type="ECO:0000259" key="1">
    <source>
        <dbReference type="PROSITE" id="PS51186"/>
    </source>
</evidence>
<dbReference type="PANTHER" id="PTHR43233:SF1">
    <property type="entry name" value="FAMILY N-ACETYLTRANSFERASE, PUTATIVE (AFU_ORTHOLOGUE AFUA_6G03350)-RELATED"/>
    <property type="match status" value="1"/>
</dbReference>
<reference evidence="2 3" key="1">
    <citation type="journal article" date="2018" name="Front. Microbiol.">
        <title>Conversion of Methionine to Cysteine in Lactobacillus paracasei Depends on the Highly Mobile cysK-ctl-cysE Gene Cluster.</title>
        <authorList>
            <person name="Wuthrich D."/>
            <person name="Irmler S."/>
            <person name="Berthoud H."/>
            <person name="Guggenbuhl B."/>
            <person name="Eugster E."/>
            <person name="Bruggmann R."/>
        </authorList>
    </citation>
    <scope>NUCLEOTIDE SEQUENCE [LARGE SCALE GENOMIC DNA]</scope>
    <source>
        <strain evidence="2 3">FAM18157</strain>
    </source>
</reference>
<dbReference type="InterPro" id="IPR016181">
    <property type="entry name" value="Acyl_CoA_acyltransferase"/>
</dbReference>
<dbReference type="PROSITE" id="PS51186">
    <property type="entry name" value="GNAT"/>
    <property type="match status" value="1"/>
</dbReference>
<comment type="caution">
    <text evidence="2">The sequence shown here is derived from an EMBL/GenBank/DDBJ whole genome shotgun (WGS) entry which is preliminary data.</text>
</comment>
<dbReference type="InterPro" id="IPR053144">
    <property type="entry name" value="Acetyltransferase_Butenolide"/>
</dbReference>
<dbReference type="EMBL" id="LKFS01000038">
    <property type="protein sequence ID" value="RND82698.1"/>
    <property type="molecule type" value="Genomic_DNA"/>
</dbReference>
<dbReference type="CDD" id="cd04301">
    <property type="entry name" value="NAT_SF"/>
    <property type="match status" value="1"/>
</dbReference>